<dbReference type="EMBL" id="UYYF01000039">
    <property type="protein sequence ID" value="VDM95518.1"/>
    <property type="molecule type" value="Genomic_DNA"/>
</dbReference>
<feature type="compositionally biased region" description="Basic residues" evidence="2">
    <location>
        <begin position="12"/>
        <end position="25"/>
    </location>
</feature>
<proteinExistence type="inferred from homology"/>
<dbReference type="Pfam" id="PF02598">
    <property type="entry name" value="Methyltrn_RNA_3"/>
    <property type="match status" value="1"/>
</dbReference>
<dbReference type="WBParaSite" id="TCLT_0000051901-mRNA-1">
    <property type="protein sequence ID" value="TCLT_0000051901-mRNA-1"/>
    <property type="gene ID" value="TCLT_0000051901"/>
</dbReference>
<dbReference type="CDD" id="cd18086">
    <property type="entry name" value="HsC9orf114-like"/>
    <property type="match status" value="1"/>
</dbReference>
<dbReference type="AlphaFoldDB" id="A0A0N5CKC5"/>
<dbReference type="PANTHER" id="PTHR12150">
    <property type="entry name" value="CLASS IV SAM-BINDING METHYLTRANSFERASE-RELATED"/>
    <property type="match status" value="1"/>
</dbReference>
<dbReference type="InterPro" id="IPR012340">
    <property type="entry name" value="NA-bd_OB-fold"/>
</dbReference>
<gene>
    <name evidence="3" type="ORF">TCLT_LOCUS520</name>
</gene>
<dbReference type="InterPro" id="IPR003750">
    <property type="entry name" value="Put_MeTrfase-C9orf114-like"/>
</dbReference>
<sequence>MIKTNGSDRMWNKNRKGGRSIHKKGNQLSWRKSKCFSVFTSVIALPGSILNNAQGPELRTYLVGQIARAAAVFCVEEIVVYDEMARMKPQERENYYNRQWQPNFSMRNDNVECNFHMARILEFMECPQYLRKTLFPLQKALRFAGILNPLDCPHHLRASDLSIPYREGVVLDKPAKAGCGPLCDIGLYKEVQINEEVTLEPGTRVTVKVSNMYSERKRYRGCLVTSQQIKEEAGIYWGYHVRIASSLSDALNSEKYDVIIGTSERGKPASQFEMPVSDKNRVLLVFGGLEGLEAAMKADDSIKFSNPEELFEYYLNVVPGQGSRTIRTEEAIPIALAALRSAIYGECV</sequence>
<reference evidence="3 4" key="2">
    <citation type="submission" date="2018-11" db="EMBL/GenBank/DDBJ databases">
        <authorList>
            <consortium name="Pathogen Informatics"/>
        </authorList>
    </citation>
    <scope>NUCLEOTIDE SEQUENCE [LARGE SCALE GENOMIC DNA]</scope>
</reference>
<feature type="region of interest" description="Disordered" evidence="2">
    <location>
        <begin position="1"/>
        <end position="26"/>
    </location>
</feature>
<evidence type="ECO:0000313" key="5">
    <source>
        <dbReference type="WBParaSite" id="TCLT_0000051901-mRNA-1"/>
    </source>
</evidence>
<comment type="similarity">
    <text evidence="1">Belongs to the class IV-like SAM-binding methyltransferase superfamily.</text>
</comment>
<dbReference type="SUPFAM" id="SSF50249">
    <property type="entry name" value="Nucleic acid-binding proteins"/>
    <property type="match status" value="1"/>
</dbReference>
<dbReference type="SUPFAM" id="SSF75217">
    <property type="entry name" value="alpha/beta knot"/>
    <property type="match status" value="1"/>
</dbReference>
<dbReference type="STRING" id="103827.A0A0N5CKC5"/>
<organism evidence="5">
    <name type="scientific">Thelazia callipaeda</name>
    <name type="common">Oriental eyeworm</name>
    <name type="synonym">Parasitic nematode</name>
    <dbReference type="NCBI Taxonomy" id="103827"/>
    <lineage>
        <taxon>Eukaryota</taxon>
        <taxon>Metazoa</taxon>
        <taxon>Ecdysozoa</taxon>
        <taxon>Nematoda</taxon>
        <taxon>Chromadorea</taxon>
        <taxon>Rhabditida</taxon>
        <taxon>Spirurina</taxon>
        <taxon>Spiruromorpha</taxon>
        <taxon>Thelazioidea</taxon>
        <taxon>Thelaziidae</taxon>
        <taxon>Thelazia</taxon>
    </lineage>
</organism>
<evidence type="ECO:0000256" key="1">
    <source>
        <dbReference type="ARBA" id="ARBA00009841"/>
    </source>
</evidence>
<accession>A0A0N5CKC5</accession>
<dbReference type="Proteomes" id="UP000276776">
    <property type="component" value="Unassembled WGS sequence"/>
</dbReference>
<keyword evidence="4" id="KW-1185">Reference proteome</keyword>
<dbReference type="InterPro" id="IPR029028">
    <property type="entry name" value="Alpha/beta_knot_MTases"/>
</dbReference>
<dbReference type="OMA" id="PIQPRLE"/>
<dbReference type="Gene3D" id="2.40.50.140">
    <property type="entry name" value="Nucleic acid-binding proteins"/>
    <property type="match status" value="1"/>
</dbReference>
<dbReference type="OrthoDB" id="361029at2759"/>
<name>A0A0N5CKC5_THECL</name>
<protein>
    <submittedName>
        <fullName evidence="5">RNA methyltransferase</fullName>
    </submittedName>
</protein>
<dbReference type="InterPro" id="IPR029026">
    <property type="entry name" value="tRNA_m1G_MTases_N"/>
</dbReference>
<evidence type="ECO:0000313" key="4">
    <source>
        <dbReference type="Proteomes" id="UP000276776"/>
    </source>
</evidence>
<evidence type="ECO:0000256" key="2">
    <source>
        <dbReference type="SAM" id="MobiDB-lite"/>
    </source>
</evidence>
<dbReference type="PANTHER" id="PTHR12150:SF13">
    <property type="entry name" value="METHYLTRANSFERASE C9ORF114-RELATED"/>
    <property type="match status" value="1"/>
</dbReference>
<evidence type="ECO:0000313" key="3">
    <source>
        <dbReference type="EMBL" id="VDM95518.1"/>
    </source>
</evidence>
<dbReference type="Gene3D" id="3.40.1280.10">
    <property type="match status" value="1"/>
</dbReference>
<reference evidence="5" key="1">
    <citation type="submission" date="2016-04" db="UniProtKB">
        <authorList>
            <consortium name="WormBaseParasite"/>
        </authorList>
    </citation>
    <scope>IDENTIFICATION</scope>
</reference>